<dbReference type="OrthoDB" id="4399984at2"/>
<dbReference type="EMBL" id="CP024923">
    <property type="protein sequence ID" value="ATY34652.1"/>
    <property type="molecule type" value="Genomic_DNA"/>
</dbReference>
<proteinExistence type="predicted"/>
<organism evidence="1 2">
    <name type="scientific">Sphingomonas psychrotolerans</name>
    <dbReference type="NCBI Taxonomy" id="1327635"/>
    <lineage>
        <taxon>Bacteria</taxon>
        <taxon>Pseudomonadati</taxon>
        <taxon>Pseudomonadota</taxon>
        <taxon>Alphaproteobacteria</taxon>
        <taxon>Sphingomonadales</taxon>
        <taxon>Sphingomonadaceae</taxon>
        <taxon>Sphingomonas</taxon>
    </lineage>
</organism>
<sequence length="202" mass="22373">MEALLSNEGVRVNPHLPAIESEAEVTLRTPEEVAGRLLALAIVAVKGEGLDQETVDAIAEERGVLPLLSPKEHAFIAENPPSEHDRLQFSWRYEAAWVLFWALGWDESPVLGLPRAICDVPRLAGTVRDTPDLAARGLRSANDILNEADLIYRCHWAVRQASIDGEVPSGGLEPGVTMERHHALNWLIRYNDAEWDEVSTDT</sequence>
<dbReference type="Pfam" id="PF14094">
    <property type="entry name" value="DUF4272"/>
    <property type="match status" value="1"/>
</dbReference>
<accession>A0A2K8ML88</accession>
<dbReference type="InterPro" id="IPR025368">
    <property type="entry name" value="DUF4272"/>
</dbReference>
<keyword evidence="2" id="KW-1185">Reference proteome</keyword>
<evidence type="ECO:0000313" key="2">
    <source>
        <dbReference type="Proteomes" id="UP000229081"/>
    </source>
</evidence>
<gene>
    <name evidence="1" type="ORF">CVN68_15170</name>
</gene>
<dbReference type="AlphaFoldDB" id="A0A2K8ML88"/>
<dbReference type="KEGG" id="sphc:CVN68_15170"/>
<dbReference type="Proteomes" id="UP000229081">
    <property type="component" value="Chromosome"/>
</dbReference>
<evidence type="ECO:0000313" key="1">
    <source>
        <dbReference type="EMBL" id="ATY34652.1"/>
    </source>
</evidence>
<protein>
    <submittedName>
        <fullName evidence="1">DUF4272 domain-containing protein</fullName>
    </submittedName>
</protein>
<name>A0A2K8ML88_9SPHN</name>
<reference evidence="1 2" key="1">
    <citation type="submission" date="2017-11" db="EMBL/GenBank/DDBJ databases">
        <title>Complete genome sequence of Sphingomonas sp. Strain Cra20, a psychrotolerant potential plant growth promoting rhizobacteria.</title>
        <authorList>
            <person name="Luo Y."/>
        </authorList>
    </citation>
    <scope>NUCLEOTIDE SEQUENCE [LARGE SCALE GENOMIC DNA]</scope>
    <source>
        <strain evidence="1 2">Cra20</strain>
    </source>
</reference>